<keyword evidence="6" id="KW-1185">Reference proteome</keyword>
<keyword evidence="5" id="KW-0378">Hydrolase</keyword>
<evidence type="ECO:0000256" key="1">
    <source>
        <dbReference type="ARBA" id="ARBA00023002"/>
    </source>
</evidence>
<protein>
    <submittedName>
        <fullName evidence="5">Putative hydrolase NrgC</fullName>
    </submittedName>
</protein>
<name>A0A017T1K0_9BACT</name>
<feature type="domain" description="Acyl-CoA dehydrogenase/oxidase N-terminal" evidence="3">
    <location>
        <begin position="4"/>
        <end position="80"/>
    </location>
</feature>
<dbReference type="GO" id="GO:0033539">
    <property type="term" value="P:fatty acid beta-oxidation using acyl-CoA dehydrogenase"/>
    <property type="evidence" value="ECO:0007669"/>
    <property type="project" value="TreeGrafter"/>
</dbReference>
<dbReference type="InterPro" id="IPR050741">
    <property type="entry name" value="Acyl-CoA_dehydrogenase"/>
</dbReference>
<gene>
    <name evidence="5" type="ORF">CAP_6192</name>
</gene>
<dbReference type="PANTHER" id="PTHR48083">
    <property type="entry name" value="MEDIUM-CHAIN SPECIFIC ACYL-COA DEHYDROGENASE, MITOCHONDRIAL-RELATED"/>
    <property type="match status" value="1"/>
</dbReference>
<dbReference type="InterPro" id="IPR037069">
    <property type="entry name" value="AcylCoA_DH/ox_N_sf"/>
</dbReference>
<dbReference type="Proteomes" id="UP000019678">
    <property type="component" value="Unassembled WGS sequence"/>
</dbReference>
<comment type="similarity">
    <text evidence="2">Belongs to the HpaH/HsaA monooxygenase family.</text>
</comment>
<organism evidence="5 6">
    <name type="scientific">Chondromyces apiculatus DSM 436</name>
    <dbReference type="NCBI Taxonomy" id="1192034"/>
    <lineage>
        <taxon>Bacteria</taxon>
        <taxon>Pseudomonadati</taxon>
        <taxon>Myxococcota</taxon>
        <taxon>Polyangia</taxon>
        <taxon>Polyangiales</taxon>
        <taxon>Polyangiaceae</taxon>
        <taxon>Chondromyces</taxon>
    </lineage>
</organism>
<comment type="caution">
    <text evidence="5">The sequence shown here is derived from an EMBL/GenBank/DDBJ whole genome shotgun (WGS) entry which is preliminary data.</text>
</comment>
<dbReference type="Pfam" id="PF02771">
    <property type="entry name" value="Acyl-CoA_dh_N"/>
    <property type="match status" value="1"/>
</dbReference>
<proteinExistence type="inferred from homology"/>
<dbReference type="PIRSF" id="PIRSF016578">
    <property type="entry name" value="HsaA"/>
    <property type="match status" value="1"/>
</dbReference>
<dbReference type="GO" id="GO:0005737">
    <property type="term" value="C:cytoplasm"/>
    <property type="evidence" value="ECO:0007669"/>
    <property type="project" value="TreeGrafter"/>
</dbReference>
<dbReference type="InterPro" id="IPR009100">
    <property type="entry name" value="AcylCoA_DH/oxidase_NM_dom_sf"/>
</dbReference>
<dbReference type="InterPro" id="IPR013786">
    <property type="entry name" value="AcylCoA_DH/ox_N"/>
</dbReference>
<dbReference type="Gene3D" id="1.20.140.10">
    <property type="entry name" value="Butyryl-CoA Dehydrogenase, subunit A, domain 3"/>
    <property type="match status" value="1"/>
</dbReference>
<evidence type="ECO:0000259" key="3">
    <source>
        <dbReference type="Pfam" id="PF02771"/>
    </source>
</evidence>
<dbReference type="Gene3D" id="2.40.110.10">
    <property type="entry name" value="Butyryl-CoA Dehydrogenase, subunit A, domain 2"/>
    <property type="match status" value="1"/>
</dbReference>
<dbReference type="InterPro" id="IPR046373">
    <property type="entry name" value="Acyl-CoA_Oxase/DH_mid-dom_sf"/>
</dbReference>
<dbReference type="SUPFAM" id="SSF56645">
    <property type="entry name" value="Acyl-CoA dehydrogenase NM domain-like"/>
    <property type="match status" value="1"/>
</dbReference>
<dbReference type="GO" id="GO:0050660">
    <property type="term" value="F:flavin adenine dinucleotide binding"/>
    <property type="evidence" value="ECO:0007669"/>
    <property type="project" value="InterPro"/>
</dbReference>
<dbReference type="EMBL" id="ASRX01000051">
    <property type="protein sequence ID" value="EYF03078.1"/>
    <property type="molecule type" value="Genomic_DNA"/>
</dbReference>
<sequence>MLAAARRIAPKAAALSNEIEAGRRLPTELTRELAEAGLYRMVMPAALGGFELHPLTVIDVLETLARADAATGWCVMTGALTAMTAAWLPDEAAKHIFGRPEVMTSGVTAPMGRAEFVGGSYYLTGWWPSASGGAHCQWLAAGAVVTENGRPKMMRKGVAEMRLFFVPREEVILHETWRASGLCGTGVGNMEITNVRVPAERSLSLTTRPRVRGPLYDFPCLGLPSVGGPAVALGVARRALDELLVAAHQERRLLLGQRALARWSALQEAVVACESVLRGARAYLLEAAHAAHEAATRREVSLHHRAALRLSCTHATQSAVRIVRELVDATGEVGGAREDLLQRCLRDVQAVSEHAAFVRPTVEPPEDVLPGVPAAERTPFAMS</sequence>
<reference evidence="5 6" key="1">
    <citation type="submission" date="2013-05" db="EMBL/GenBank/DDBJ databases">
        <title>Genome assembly of Chondromyces apiculatus DSM 436.</title>
        <authorList>
            <person name="Sharma G."/>
            <person name="Khatri I."/>
            <person name="Kaur C."/>
            <person name="Mayilraj S."/>
            <person name="Subramanian S."/>
        </authorList>
    </citation>
    <scope>NUCLEOTIDE SEQUENCE [LARGE SCALE GENOMIC DNA]</scope>
    <source>
        <strain evidence="5 6">DSM 436</strain>
    </source>
</reference>
<feature type="domain" description="Acyl-CoA dehydrogenase C-terminal" evidence="4">
    <location>
        <begin position="230"/>
        <end position="357"/>
    </location>
</feature>
<keyword evidence="1" id="KW-0560">Oxidoreductase</keyword>
<dbReference type="PANTHER" id="PTHR48083:SF5">
    <property type="entry name" value="NRGC PROTEIN"/>
    <property type="match status" value="1"/>
</dbReference>
<dbReference type="GO" id="GO:0016787">
    <property type="term" value="F:hydrolase activity"/>
    <property type="evidence" value="ECO:0007669"/>
    <property type="project" value="UniProtKB-KW"/>
</dbReference>
<evidence type="ECO:0000313" key="5">
    <source>
        <dbReference type="EMBL" id="EYF03078.1"/>
    </source>
</evidence>
<evidence type="ECO:0000256" key="2">
    <source>
        <dbReference type="ARBA" id="ARBA00049661"/>
    </source>
</evidence>
<dbReference type="Gene3D" id="1.10.540.10">
    <property type="entry name" value="Acyl-CoA dehydrogenase/oxidase, N-terminal domain"/>
    <property type="match status" value="1"/>
</dbReference>
<dbReference type="GO" id="GO:0003995">
    <property type="term" value="F:acyl-CoA dehydrogenase activity"/>
    <property type="evidence" value="ECO:0007669"/>
    <property type="project" value="TreeGrafter"/>
</dbReference>
<accession>A0A017T1K0</accession>
<dbReference type="AlphaFoldDB" id="A0A017T1K0"/>
<dbReference type="InterPro" id="IPR013107">
    <property type="entry name" value="Acyl-CoA_DH_C"/>
</dbReference>
<evidence type="ECO:0000259" key="4">
    <source>
        <dbReference type="Pfam" id="PF08028"/>
    </source>
</evidence>
<dbReference type="SUPFAM" id="SSF47203">
    <property type="entry name" value="Acyl-CoA dehydrogenase C-terminal domain-like"/>
    <property type="match status" value="1"/>
</dbReference>
<dbReference type="InterPro" id="IPR036250">
    <property type="entry name" value="AcylCo_DH-like_C"/>
</dbReference>
<evidence type="ECO:0000313" key="6">
    <source>
        <dbReference type="Proteomes" id="UP000019678"/>
    </source>
</evidence>
<dbReference type="STRING" id="1192034.CAP_6192"/>
<dbReference type="eggNOG" id="COG1960">
    <property type="taxonomic scope" value="Bacteria"/>
</dbReference>
<dbReference type="Pfam" id="PF08028">
    <property type="entry name" value="Acyl-CoA_dh_2"/>
    <property type="match status" value="1"/>
</dbReference>